<proteinExistence type="predicted"/>
<evidence type="ECO:0000313" key="4">
    <source>
        <dbReference type="Proteomes" id="UP001227230"/>
    </source>
</evidence>
<dbReference type="Gene3D" id="2.60.34.10">
    <property type="entry name" value="Substrate Binding Domain Of DNAk, Chain A, domain 1"/>
    <property type="match status" value="1"/>
</dbReference>
<gene>
    <name evidence="3" type="ORF">VitviT2T_006977</name>
</gene>
<evidence type="ECO:0000256" key="1">
    <source>
        <dbReference type="ARBA" id="ARBA00022741"/>
    </source>
</evidence>
<dbReference type="Proteomes" id="UP001227230">
    <property type="component" value="Chromosome 5"/>
</dbReference>
<dbReference type="InterPro" id="IPR029047">
    <property type="entry name" value="HSP70_peptide-bd_sf"/>
</dbReference>
<dbReference type="SUPFAM" id="SSF100920">
    <property type="entry name" value="Heat shock protein 70kD (HSP70), peptide-binding domain"/>
    <property type="match status" value="1"/>
</dbReference>
<keyword evidence="1" id="KW-0547">Nucleotide-binding</keyword>
<organism evidence="3 4">
    <name type="scientific">Vitis vinifera</name>
    <name type="common">Grape</name>
    <dbReference type="NCBI Taxonomy" id="29760"/>
    <lineage>
        <taxon>Eukaryota</taxon>
        <taxon>Viridiplantae</taxon>
        <taxon>Streptophyta</taxon>
        <taxon>Embryophyta</taxon>
        <taxon>Tracheophyta</taxon>
        <taxon>Spermatophyta</taxon>
        <taxon>Magnoliopsida</taxon>
        <taxon>eudicotyledons</taxon>
        <taxon>Gunneridae</taxon>
        <taxon>Pentapetalae</taxon>
        <taxon>rosids</taxon>
        <taxon>Vitales</taxon>
        <taxon>Vitaceae</taxon>
        <taxon>Viteae</taxon>
        <taxon>Vitis</taxon>
    </lineage>
</organism>
<protein>
    <submittedName>
        <fullName evidence="3">Uncharacterized protein</fullName>
    </submittedName>
</protein>
<keyword evidence="4" id="KW-1185">Reference proteome</keyword>
<dbReference type="Pfam" id="PF00012">
    <property type="entry name" value="HSP70"/>
    <property type="match status" value="1"/>
</dbReference>
<keyword evidence="2" id="KW-0067">ATP-binding</keyword>
<accession>A0ABY9BYG7</accession>
<dbReference type="InterPro" id="IPR013126">
    <property type="entry name" value="Hsp_70_fam"/>
</dbReference>
<name>A0ABY9BYG7_VITVI</name>
<sequence length="117" mass="12784">MTGNGEDQPSELISKPPALVLRYGSTIMPRLSPTFRAALRGAPIDMSRNFHIFTKLINRNTTIPSKKSQVFSTVADNQTQVGIKALQGEREMTSDNKLLGEFELMGIPPAPMGHASD</sequence>
<reference evidence="3 4" key="1">
    <citation type="journal article" date="2023" name="Hortic Res">
        <title>The complete reference genome for grapevine (Vitis vinifera L.) genetics and breeding.</title>
        <authorList>
            <person name="Shi X."/>
            <person name="Cao S."/>
            <person name="Wang X."/>
            <person name="Huang S."/>
            <person name="Wang Y."/>
            <person name="Liu Z."/>
            <person name="Liu W."/>
            <person name="Leng X."/>
            <person name="Peng Y."/>
            <person name="Wang N."/>
            <person name="Wang Y."/>
            <person name="Ma Z."/>
            <person name="Xu X."/>
            <person name="Zhang F."/>
            <person name="Xue H."/>
            <person name="Zhong H."/>
            <person name="Wang Y."/>
            <person name="Zhang K."/>
            <person name="Velt A."/>
            <person name="Avia K."/>
            <person name="Holtgrawe D."/>
            <person name="Grimplet J."/>
            <person name="Matus J.T."/>
            <person name="Ware D."/>
            <person name="Wu X."/>
            <person name="Wang H."/>
            <person name="Liu C."/>
            <person name="Fang Y."/>
            <person name="Rustenholz C."/>
            <person name="Cheng Z."/>
            <person name="Xiao H."/>
            <person name="Zhou Y."/>
        </authorList>
    </citation>
    <scope>NUCLEOTIDE SEQUENCE [LARGE SCALE GENOMIC DNA]</scope>
    <source>
        <strain evidence="4">cv. Pinot noir / PN40024</strain>
        <tissue evidence="3">Leaf</tissue>
    </source>
</reference>
<evidence type="ECO:0000256" key="2">
    <source>
        <dbReference type="ARBA" id="ARBA00022840"/>
    </source>
</evidence>
<evidence type="ECO:0000313" key="3">
    <source>
        <dbReference type="EMBL" id="WJZ87608.1"/>
    </source>
</evidence>
<dbReference type="EMBL" id="CP126652">
    <property type="protein sequence ID" value="WJZ87608.1"/>
    <property type="molecule type" value="Genomic_DNA"/>
</dbReference>
<dbReference type="PANTHER" id="PTHR19375">
    <property type="entry name" value="HEAT SHOCK PROTEIN 70KDA"/>
    <property type="match status" value="1"/>
</dbReference>